<organism evidence="2 3">
    <name type="scientific">Pararcticibacter amylolyticus</name>
    <dbReference type="NCBI Taxonomy" id="2173175"/>
    <lineage>
        <taxon>Bacteria</taxon>
        <taxon>Pseudomonadati</taxon>
        <taxon>Bacteroidota</taxon>
        <taxon>Sphingobacteriia</taxon>
        <taxon>Sphingobacteriales</taxon>
        <taxon>Sphingobacteriaceae</taxon>
        <taxon>Pararcticibacter</taxon>
    </lineage>
</organism>
<reference evidence="2 3" key="1">
    <citation type="submission" date="2018-04" db="EMBL/GenBank/DDBJ databases">
        <title>Pedobacter chongqingensis sp. nov., isolated from a rottenly hemp rope.</title>
        <authorList>
            <person name="Cai Y."/>
        </authorList>
    </citation>
    <scope>NUCLEOTIDE SEQUENCE [LARGE SCALE GENOMIC DNA]</scope>
    <source>
        <strain evidence="2 3">FJ4-8</strain>
    </source>
</reference>
<dbReference type="PANTHER" id="PTHR35535:SF2">
    <property type="entry name" value="DUF306 DOMAIN-CONTAINING PROTEIN"/>
    <property type="match status" value="1"/>
</dbReference>
<keyword evidence="3" id="KW-1185">Reference proteome</keyword>
<evidence type="ECO:0000313" key="3">
    <source>
        <dbReference type="Proteomes" id="UP000245647"/>
    </source>
</evidence>
<evidence type="ECO:0000259" key="1">
    <source>
        <dbReference type="Pfam" id="PF03724"/>
    </source>
</evidence>
<dbReference type="AlphaFoldDB" id="A0A2U2PJ26"/>
<dbReference type="Proteomes" id="UP000245647">
    <property type="component" value="Unassembled WGS sequence"/>
</dbReference>
<dbReference type="InterPro" id="IPR053147">
    <property type="entry name" value="Hsp_HslJ-like"/>
</dbReference>
<dbReference type="EMBL" id="QEAS01000004">
    <property type="protein sequence ID" value="PWG81391.1"/>
    <property type="molecule type" value="Genomic_DNA"/>
</dbReference>
<evidence type="ECO:0000313" key="2">
    <source>
        <dbReference type="EMBL" id="PWG81391.1"/>
    </source>
</evidence>
<gene>
    <name evidence="2" type="ORF">DDR33_05995</name>
</gene>
<comment type="caution">
    <text evidence="2">The sequence shown here is derived from an EMBL/GenBank/DDBJ whole genome shotgun (WGS) entry which is preliminary data.</text>
</comment>
<feature type="domain" description="DUF306" evidence="1">
    <location>
        <begin position="54"/>
        <end position="156"/>
    </location>
</feature>
<sequence length="171" mass="19519">MGRNFVYCNYFMESAKNYHLTYMSGKITVAALILTIMGCAGPAKHTELPNPKDLNGSWNLVSILPDTVSIKELPKDRHPYFNIDIDKKTVQGYSGCNSFSGDFSLRNDSLEFNPFVATEIGCTDNIEQAFFSRLRRIKHYRVEKDRLELLSQDTLLLLFERNQVKNVPTAD</sequence>
<dbReference type="InterPro" id="IPR005184">
    <property type="entry name" value="DUF306_Meta_HslJ"/>
</dbReference>
<dbReference type="Pfam" id="PF03724">
    <property type="entry name" value="META"/>
    <property type="match status" value="1"/>
</dbReference>
<protein>
    <recommendedName>
        <fullName evidence="1">DUF306 domain-containing protein</fullName>
    </recommendedName>
</protein>
<proteinExistence type="predicted"/>
<dbReference type="PANTHER" id="PTHR35535">
    <property type="entry name" value="HEAT SHOCK PROTEIN HSLJ"/>
    <property type="match status" value="1"/>
</dbReference>
<dbReference type="InterPro" id="IPR038670">
    <property type="entry name" value="HslJ-like_sf"/>
</dbReference>
<dbReference type="Gene3D" id="2.40.128.270">
    <property type="match status" value="1"/>
</dbReference>
<name>A0A2U2PJ26_9SPHI</name>
<accession>A0A2U2PJ26</accession>